<proteinExistence type="predicted"/>
<dbReference type="Proteomes" id="UP001501442">
    <property type="component" value="Unassembled WGS sequence"/>
</dbReference>
<name>A0ABP8U3E0_9ACTN</name>
<evidence type="ECO:0000313" key="3">
    <source>
        <dbReference type="Proteomes" id="UP001501442"/>
    </source>
</evidence>
<dbReference type="InterPro" id="IPR009937">
    <property type="entry name" value="Phage_holin_3_6"/>
</dbReference>
<accession>A0ABP8U3E0</accession>
<keyword evidence="1" id="KW-0812">Transmembrane</keyword>
<organism evidence="2 3">
    <name type="scientific">Actinoallomurus vinaceus</name>
    <dbReference type="NCBI Taxonomy" id="1080074"/>
    <lineage>
        <taxon>Bacteria</taxon>
        <taxon>Bacillati</taxon>
        <taxon>Actinomycetota</taxon>
        <taxon>Actinomycetes</taxon>
        <taxon>Streptosporangiales</taxon>
        <taxon>Thermomonosporaceae</taxon>
        <taxon>Actinoallomurus</taxon>
    </lineage>
</organism>
<reference evidence="3" key="1">
    <citation type="journal article" date="2019" name="Int. J. Syst. Evol. Microbiol.">
        <title>The Global Catalogue of Microorganisms (GCM) 10K type strain sequencing project: providing services to taxonomists for standard genome sequencing and annotation.</title>
        <authorList>
            <consortium name="The Broad Institute Genomics Platform"/>
            <consortium name="The Broad Institute Genome Sequencing Center for Infectious Disease"/>
            <person name="Wu L."/>
            <person name="Ma J."/>
        </authorList>
    </citation>
    <scope>NUCLEOTIDE SEQUENCE [LARGE SCALE GENOMIC DNA]</scope>
    <source>
        <strain evidence="3">JCM 17939</strain>
    </source>
</reference>
<dbReference type="SUPFAM" id="SSF103473">
    <property type="entry name" value="MFS general substrate transporter"/>
    <property type="match status" value="1"/>
</dbReference>
<dbReference type="EMBL" id="BAABHK010000001">
    <property type="protein sequence ID" value="GAA4619583.1"/>
    <property type="molecule type" value="Genomic_DNA"/>
</dbReference>
<evidence type="ECO:0000256" key="1">
    <source>
        <dbReference type="SAM" id="Phobius"/>
    </source>
</evidence>
<evidence type="ECO:0008006" key="4">
    <source>
        <dbReference type="Google" id="ProtNLM"/>
    </source>
</evidence>
<keyword evidence="1" id="KW-1133">Transmembrane helix</keyword>
<dbReference type="Pfam" id="PF07332">
    <property type="entry name" value="Phage_holin_3_6"/>
    <property type="match status" value="1"/>
</dbReference>
<keyword evidence="3" id="KW-1185">Reference proteome</keyword>
<feature type="transmembrane region" description="Helical" evidence="1">
    <location>
        <begin position="57"/>
        <end position="83"/>
    </location>
</feature>
<dbReference type="RefSeq" id="WP_345427974.1">
    <property type="nucleotide sequence ID" value="NZ_BAABHK010000001.1"/>
</dbReference>
<keyword evidence="1" id="KW-0472">Membrane</keyword>
<sequence>MSTSVHDTGIRRTAVSGDTSIGRLVGEATADLQKLMRQEMALAKAEMRQEATKAGKAAGLFGGAGFAGYMVVVLLSFAAALGIGHVLDIAWAFMIIAGIWAIAGAVMYAMGRRRMRSVSPTPHRTVETLKEDAHLMRRPTAAARAIPAETVPAELTAPAHPRWPTDVGQP</sequence>
<evidence type="ECO:0000313" key="2">
    <source>
        <dbReference type="EMBL" id="GAA4619583.1"/>
    </source>
</evidence>
<feature type="transmembrane region" description="Helical" evidence="1">
    <location>
        <begin position="89"/>
        <end position="110"/>
    </location>
</feature>
<gene>
    <name evidence="2" type="ORF">GCM10023196_000140</name>
</gene>
<dbReference type="InterPro" id="IPR036259">
    <property type="entry name" value="MFS_trans_sf"/>
</dbReference>
<protein>
    <recommendedName>
        <fullName evidence="4">Transporter</fullName>
    </recommendedName>
</protein>
<comment type="caution">
    <text evidence="2">The sequence shown here is derived from an EMBL/GenBank/DDBJ whole genome shotgun (WGS) entry which is preliminary data.</text>
</comment>